<dbReference type="InterPro" id="IPR003593">
    <property type="entry name" value="AAA+_ATPase"/>
</dbReference>
<dbReference type="PROSITE" id="PS00211">
    <property type="entry name" value="ABC_TRANSPORTER_1"/>
    <property type="match status" value="1"/>
</dbReference>
<dbReference type="SUPFAM" id="SSF55021">
    <property type="entry name" value="ACT-like"/>
    <property type="match status" value="1"/>
</dbReference>
<sequence>MTEENIITFDHVSKEFTRADSKEKLQVLKNINLKIHKGSIFGIIGYSGAGKSTLIRCINGIELPDTGKVDFEDIEINHMPKKQLRETRKEMGMIFQQFNLMPSRTVFENVALPIKYSKQSQQQIKDKVLELLKIVGLPDKADAFPSTLSGGQKQRVAIARALVNDPKVLLCDEATSALDPQTTEDIIQLLRRLNHELDITIVVVTHEMQVIEELCDDVAVLDKGKIVEQGDVYSVFVDPKTPLTKKFIATTSKLNLPDEVLNSNLLKLHDNDLLVKVTYISSKAIEPLISAISRKFNVDANIIVGDIKILRGKPLGGLVIILSGKQSDVSGALSYIKEKQVRTEVLASA</sequence>
<dbReference type="Pfam" id="PF09383">
    <property type="entry name" value="NIL"/>
    <property type="match status" value="1"/>
</dbReference>
<dbReference type="GO" id="GO:0006865">
    <property type="term" value="P:amino acid transport"/>
    <property type="evidence" value="ECO:0007669"/>
    <property type="project" value="UniProtKB-KW"/>
</dbReference>
<accession>A0A1Z5J5B7</accession>
<evidence type="ECO:0000313" key="12">
    <source>
        <dbReference type="EMBL" id="GAX08941.1"/>
    </source>
</evidence>
<keyword evidence="13" id="KW-1185">Reference proteome</keyword>
<dbReference type="GO" id="GO:0005886">
    <property type="term" value="C:plasma membrane"/>
    <property type="evidence" value="ECO:0007669"/>
    <property type="project" value="UniProtKB-ARBA"/>
</dbReference>
<dbReference type="InterPro" id="IPR041701">
    <property type="entry name" value="MetN_ABC"/>
</dbReference>
<evidence type="ECO:0000313" key="13">
    <source>
        <dbReference type="Proteomes" id="UP000223370"/>
    </source>
</evidence>
<evidence type="ECO:0000256" key="10">
    <source>
        <dbReference type="ARBA" id="ARBA00055994"/>
    </source>
</evidence>
<proteinExistence type="inferred from homology"/>
<dbReference type="PROSITE" id="PS50893">
    <property type="entry name" value="ABC_TRANSPORTER_2"/>
    <property type="match status" value="1"/>
</dbReference>
<dbReference type="FunFam" id="3.40.50.300:FF:000056">
    <property type="entry name" value="Cell division ATP-binding protein FtsE"/>
    <property type="match status" value="1"/>
</dbReference>
<keyword evidence="4" id="KW-0547">Nucleotide-binding</keyword>
<keyword evidence="2" id="KW-0813">Transport</keyword>
<comment type="function">
    <text evidence="10">Part of the ABC transporter FtsEX involved in cellular division. Has ATPase activity. Essential for cell division and viability.</text>
</comment>
<keyword evidence="5 12" id="KW-0067">ATP-binding</keyword>
<organism evidence="12 13">
    <name type="scientific">Secundilactobacillus silagincola</name>
    <dbReference type="NCBI Taxonomy" id="1714681"/>
    <lineage>
        <taxon>Bacteria</taxon>
        <taxon>Bacillati</taxon>
        <taxon>Bacillota</taxon>
        <taxon>Bacilli</taxon>
        <taxon>Lactobacillales</taxon>
        <taxon>Lactobacillaceae</taxon>
        <taxon>Secundilactobacillus</taxon>
    </lineage>
</organism>
<evidence type="ECO:0000256" key="7">
    <source>
        <dbReference type="ARBA" id="ARBA00022970"/>
    </source>
</evidence>
<dbReference type="AlphaFoldDB" id="A0A1Z5J5B7"/>
<evidence type="ECO:0000259" key="11">
    <source>
        <dbReference type="PROSITE" id="PS50893"/>
    </source>
</evidence>
<evidence type="ECO:0000256" key="2">
    <source>
        <dbReference type="ARBA" id="ARBA00022448"/>
    </source>
</evidence>
<comment type="similarity">
    <text evidence="1">Belongs to the ABC transporter superfamily.</text>
</comment>
<dbReference type="GO" id="GO:0005524">
    <property type="term" value="F:ATP binding"/>
    <property type="evidence" value="ECO:0007669"/>
    <property type="project" value="UniProtKB-KW"/>
</dbReference>
<dbReference type="PANTHER" id="PTHR43166:SF30">
    <property type="entry name" value="METHIONINE IMPORT ATP-BINDING PROTEIN METN"/>
    <property type="match status" value="1"/>
</dbReference>
<dbReference type="InterPro" id="IPR018449">
    <property type="entry name" value="NIL_domain"/>
</dbReference>
<comment type="catalytic activity">
    <reaction evidence="9">
        <text>ATP + H2O = ADP + phosphate + H(+)</text>
        <dbReference type="Rhea" id="RHEA:13065"/>
        <dbReference type="ChEBI" id="CHEBI:15377"/>
        <dbReference type="ChEBI" id="CHEBI:15378"/>
        <dbReference type="ChEBI" id="CHEBI:30616"/>
        <dbReference type="ChEBI" id="CHEBI:43474"/>
        <dbReference type="ChEBI" id="CHEBI:456216"/>
    </reaction>
</comment>
<keyword evidence="3" id="KW-1003">Cell membrane</keyword>
<dbReference type="InterPro" id="IPR027417">
    <property type="entry name" value="P-loop_NTPase"/>
</dbReference>
<protein>
    <submittedName>
        <fullName evidence="12">Methionine ABC transporter ATP-binding protein</fullName>
    </submittedName>
</protein>
<name>A0A1Z5J5B7_9LACO</name>
<dbReference type="InterPro" id="IPR017871">
    <property type="entry name" value="ABC_transporter-like_CS"/>
</dbReference>
<dbReference type="CDD" id="cd03258">
    <property type="entry name" value="ABC_MetN_methionine_transporter"/>
    <property type="match status" value="1"/>
</dbReference>
<feature type="domain" description="ABC transporter" evidence="11">
    <location>
        <begin position="7"/>
        <end position="248"/>
    </location>
</feature>
<dbReference type="SMART" id="SM00382">
    <property type="entry name" value="AAA"/>
    <property type="match status" value="1"/>
</dbReference>
<dbReference type="SMART" id="SM00930">
    <property type="entry name" value="NIL"/>
    <property type="match status" value="1"/>
</dbReference>
<dbReference type="Gene3D" id="3.40.50.300">
    <property type="entry name" value="P-loop containing nucleotide triphosphate hydrolases"/>
    <property type="match status" value="1"/>
</dbReference>
<keyword evidence="6" id="KW-1278">Translocase</keyword>
<dbReference type="Gene3D" id="3.30.70.260">
    <property type="match status" value="1"/>
</dbReference>
<evidence type="ECO:0000256" key="9">
    <source>
        <dbReference type="ARBA" id="ARBA00049360"/>
    </source>
</evidence>
<evidence type="ECO:0000256" key="1">
    <source>
        <dbReference type="ARBA" id="ARBA00005417"/>
    </source>
</evidence>
<evidence type="ECO:0000256" key="5">
    <source>
        <dbReference type="ARBA" id="ARBA00022840"/>
    </source>
</evidence>
<evidence type="ECO:0000256" key="3">
    <source>
        <dbReference type="ARBA" id="ARBA00022475"/>
    </source>
</evidence>
<dbReference type="InterPro" id="IPR045865">
    <property type="entry name" value="ACT-like_dom_sf"/>
</dbReference>
<dbReference type="Pfam" id="PF00005">
    <property type="entry name" value="ABC_tran"/>
    <property type="match status" value="1"/>
</dbReference>
<gene>
    <name evidence="12" type="primary">metN_3</name>
    <name evidence="12" type="ORF">IWT5_02110</name>
</gene>
<evidence type="ECO:0000256" key="8">
    <source>
        <dbReference type="ARBA" id="ARBA00023136"/>
    </source>
</evidence>
<evidence type="ECO:0000256" key="6">
    <source>
        <dbReference type="ARBA" id="ARBA00022967"/>
    </source>
</evidence>
<keyword evidence="8" id="KW-0472">Membrane</keyword>
<reference evidence="12 13" key="1">
    <citation type="submission" date="2015-11" db="EMBL/GenBank/DDBJ databases">
        <title>Draft genome sequences of new species of the genus Lactobacillus isolated from orchardgrass silage.</title>
        <authorList>
            <person name="Tohno M."/>
            <person name="Tanizawa Y."/>
            <person name="Arita M."/>
        </authorList>
    </citation>
    <scope>NUCLEOTIDE SEQUENCE [LARGE SCALE GENOMIC DNA]</scope>
    <source>
        <strain evidence="12 13">IWT5</strain>
    </source>
</reference>
<dbReference type="GO" id="GO:0016887">
    <property type="term" value="F:ATP hydrolysis activity"/>
    <property type="evidence" value="ECO:0007669"/>
    <property type="project" value="InterPro"/>
</dbReference>
<dbReference type="InterPro" id="IPR003439">
    <property type="entry name" value="ABC_transporter-like_ATP-bd"/>
</dbReference>
<dbReference type="PANTHER" id="PTHR43166">
    <property type="entry name" value="AMINO ACID IMPORT ATP-BINDING PROTEIN"/>
    <property type="match status" value="1"/>
</dbReference>
<dbReference type="RefSeq" id="WP_225364898.1">
    <property type="nucleotide sequence ID" value="NZ_BCMJ01000011.1"/>
</dbReference>
<keyword evidence="7" id="KW-0029">Amino-acid transport</keyword>
<dbReference type="Proteomes" id="UP000223370">
    <property type="component" value="Unassembled WGS sequence"/>
</dbReference>
<dbReference type="SUPFAM" id="SSF52540">
    <property type="entry name" value="P-loop containing nucleoside triphosphate hydrolases"/>
    <property type="match status" value="1"/>
</dbReference>
<comment type="caution">
    <text evidence="12">The sequence shown here is derived from an EMBL/GenBank/DDBJ whole genome shotgun (WGS) entry which is preliminary data.</text>
</comment>
<evidence type="ECO:0000256" key="4">
    <source>
        <dbReference type="ARBA" id="ARBA00022741"/>
    </source>
</evidence>
<dbReference type="EMBL" id="BCMJ01000011">
    <property type="protein sequence ID" value="GAX08941.1"/>
    <property type="molecule type" value="Genomic_DNA"/>
</dbReference>
<dbReference type="InterPro" id="IPR050086">
    <property type="entry name" value="MetN_ABC_transporter-like"/>
</dbReference>